<evidence type="ECO:0000313" key="2">
    <source>
        <dbReference type="EMBL" id="KXJ90655.1"/>
    </source>
</evidence>
<proteinExistence type="predicted"/>
<gene>
    <name evidence="2" type="ORF">Micbo1qcDRAFT_164269</name>
</gene>
<dbReference type="Proteomes" id="UP000070501">
    <property type="component" value="Unassembled WGS sequence"/>
</dbReference>
<evidence type="ECO:0000313" key="3">
    <source>
        <dbReference type="Proteomes" id="UP000070501"/>
    </source>
</evidence>
<accession>A0A136J0D7</accession>
<name>A0A136J0D7_9PEZI</name>
<feature type="compositionally biased region" description="Low complexity" evidence="1">
    <location>
        <begin position="118"/>
        <end position="131"/>
    </location>
</feature>
<dbReference type="AlphaFoldDB" id="A0A136J0D7"/>
<protein>
    <submittedName>
        <fullName evidence="2">Uncharacterized protein</fullName>
    </submittedName>
</protein>
<keyword evidence="3" id="KW-1185">Reference proteome</keyword>
<feature type="region of interest" description="Disordered" evidence="1">
    <location>
        <begin position="118"/>
        <end position="151"/>
    </location>
</feature>
<sequence length="514" mass="56504">MEGADISSQVASWASFVVTALGLGGLITQANAINDKLDPFHDSRTAEYLGIWFQRQDPFPWWTITKPPPRGPSIMASMVSGFCAAPVIYITRIPLLSPGKASWSIIMSMFNPTAPTYPATAETATSTTTTATDHDEEKALPSPGSTGQRHVESYAASSKMDAWSHLKHQPLSRYKSNACAIISRVTLITMLVATNGRTVFHYTDASGLRSGYASYCGQWYITWPIGEEAVVKFAPHDSIGASEVLPRCFAQRIDRCGEIVCGVVSSKTSGLNVAFCGRKSPGMYTLQFLNKGFQGAHGGRHLYNMLGGKAFEVDFLTARRLLSDSEIPEGCVVLALPSTEAKAAVQMAVPAREQEVIRHALDCLPWTALSWSIHRGMRDILVAYGRPVMDEFRSSLAAKLRDTVTNHAEKLDARGWDPEFVRNNMAHMASSAVLAGSGNSGDAVRVVSDIVAVLVGKDWEASQFDDVRFWRKEPAERALDYDGMVALTKMFVLEWSIEFDYQMYHNLPMSLYFG</sequence>
<dbReference type="OrthoDB" id="5414271at2759"/>
<reference evidence="3" key="1">
    <citation type="submission" date="2016-02" db="EMBL/GenBank/DDBJ databases">
        <title>Draft genome sequence of Microdochium bolleyi, a fungal endophyte of beachgrass.</title>
        <authorList>
            <consortium name="DOE Joint Genome Institute"/>
            <person name="David A.S."/>
            <person name="May G."/>
            <person name="Haridas S."/>
            <person name="Lim J."/>
            <person name="Wang M."/>
            <person name="Labutti K."/>
            <person name="Lipzen A."/>
            <person name="Barry K."/>
            <person name="Grigoriev I.V."/>
        </authorList>
    </citation>
    <scope>NUCLEOTIDE SEQUENCE [LARGE SCALE GENOMIC DNA]</scope>
    <source>
        <strain evidence="3">J235TASD1</strain>
    </source>
</reference>
<dbReference type="EMBL" id="KQ964252">
    <property type="protein sequence ID" value="KXJ90655.1"/>
    <property type="molecule type" value="Genomic_DNA"/>
</dbReference>
<dbReference type="InParanoid" id="A0A136J0D7"/>
<evidence type="ECO:0000256" key="1">
    <source>
        <dbReference type="SAM" id="MobiDB-lite"/>
    </source>
</evidence>
<dbReference type="STRING" id="196109.A0A136J0D7"/>
<organism evidence="2 3">
    <name type="scientific">Microdochium bolleyi</name>
    <dbReference type="NCBI Taxonomy" id="196109"/>
    <lineage>
        <taxon>Eukaryota</taxon>
        <taxon>Fungi</taxon>
        <taxon>Dikarya</taxon>
        <taxon>Ascomycota</taxon>
        <taxon>Pezizomycotina</taxon>
        <taxon>Sordariomycetes</taxon>
        <taxon>Xylariomycetidae</taxon>
        <taxon>Xylariales</taxon>
        <taxon>Microdochiaceae</taxon>
        <taxon>Microdochium</taxon>
    </lineage>
</organism>